<keyword evidence="1" id="KW-0472">Membrane</keyword>
<feature type="transmembrane region" description="Helical" evidence="1">
    <location>
        <begin position="12"/>
        <end position="30"/>
    </location>
</feature>
<comment type="caution">
    <text evidence="2">The sequence shown here is derived from an EMBL/GenBank/DDBJ whole genome shotgun (WGS) entry which is preliminary data.</text>
</comment>
<proteinExistence type="predicted"/>
<dbReference type="Proteomes" id="UP000034492">
    <property type="component" value="Unassembled WGS sequence"/>
</dbReference>
<accession>A0A0G0H8L6</accession>
<feature type="transmembrane region" description="Helical" evidence="1">
    <location>
        <begin position="296"/>
        <end position="315"/>
    </location>
</feature>
<feature type="transmembrane region" description="Helical" evidence="1">
    <location>
        <begin position="437"/>
        <end position="458"/>
    </location>
</feature>
<feature type="transmembrane region" description="Helical" evidence="1">
    <location>
        <begin position="264"/>
        <end position="284"/>
    </location>
</feature>
<evidence type="ECO:0000313" key="3">
    <source>
        <dbReference type="Proteomes" id="UP000034492"/>
    </source>
</evidence>
<feature type="transmembrane region" description="Helical" evidence="1">
    <location>
        <begin position="79"/>
        <end position="100"/>
    </location>
</feature>
<sequence>MSLDFFHKKEFVWLVFLAIFFVFVRLPAVHSPYHQDEYKWVQYSHPEIVAPGTVPHPPLTEFIYAKFLGPVVGDNNFRLIPLIFGIANLLLIFYLAKIIFPSTSSGQVNKTTLWSAGLFTISFYSVLASLMVDVDGAVMPFFFLVMLVGYFKLKTGGFNLKDGNLKWLAVLIVGAVGGFLVKVSGVLPIFALALDFAFEKNVFKDKVRILKYFALGLFGVITLVIVLFLAKYIFPFFNLEYSLNYWKHFANSSSFLDRGWLQTFIQFAKAVMYTSPLLLLPLLFIDKEIWRKTRPFFLFIFIGLFFYLFAFDFSIGAMDRYFQFLIVPLCLISGAVFTKIFSNKEEKLEKIDFITISIISVAIFVLQFFNHFVPALYPKTEWINRVISLKWNFLFPFTGGSGPTGFYISFVFLALIWICLVIFALSHFRIKNIQKRVFFCILILGLLYNTVFVEEYLFGKINGSATKLAVSSVEFIKNNLEIKKVIVYNNNAGWSVMQTGKYERRMYTTPQFEDEYKKILDSFNGHILFIDIPKISDDSFYTSYMNSCKVIYVEKDKYITAKVLGCGKNK</sequence>
<protein>
    <recommendedName>
        <fullName evidence="4">Glycosyltransferase RgtA/B/C/D-like domain-containing protein</fullName>
    </recommendedName>
</protein>
<organism evidence="2 3">
    <name type="scientific">Candidatus Daviesbacteria bacterium GW2011_GWB1_36_5</name>
    <dbReference type="NCBI Taxonomy" id="1618426"/>
    <lineage>
        <taxon>Bacteria</taxon>
        <taxon>Candidatus Daviesiibacteriota</taxon>
    </lineage>
</organism>
<reference evidence="2 3" key="1">
    <citation type="journal article" date="2015" name="Nature">
        <title>rRNA introns, odd ribosomes, and small enigmatic genomes across a large radiation of phyla.</title>
        <authorList>
            <person name="Brown C.T."/>
            <person name="Hug L.A."/>
            <person name="Thomas B.C."/>
            <person name="Sharon I."/>
            <person name="Castelle C.J."/>
            <person name="Singh A."/>
            <person name="Wilkins M.J."/>
            <person name="Williams K.H."/>
            <person name="Banfield J.F."/>
        </authorList>
    </citation>
    <scope>NUCLEOTIDE SEQUENCE [LARGE SCALE GENOMIC DNA]</scope>
</reference>
<evidence type="ECO:0008006" key="4">
    <source>
        <dbReference type="Google" id="ProtNLM"/>
    </source>
</evidence>
<dbReference type="AlphaFoldDB" id="A0A0G0H8L6"/>
<feature type="transmembrane region" description="Helical" evidence="1">
    <location>
        <begin position="121"/>
        <end position="147"/>
    </location>
</feature>
<keyword evidence="1" id="KW-0812">Transmembrane</keyword>
<evidence type="ECO:0000313" key="2">
    <source>
        <dbReference type="EMBL" id="KKQ08439.1"/>
    </source>
</evidence>
<keyword evidence="1" id="KW-1133">Transmembrane helix</keyword>
<evidence type="ECO:0000256" key="1">
    <source>
        <dbReference type="SAM" id="Phobius"/>
    </source>
</evidence>
<feature type="transmembrane region" description="Helical" evidence="1">
    <location>
        <begin position="406"/>
        <end position="425"/>
    </location>
</feature>
<feature type="transmembrane region" description="Helical" evidence="1">
    <location>
        <begin position="167"/>
        <end position="197"/>
    </location>
</feature>
<dbReference type="EMBL" id="LBSA01000024">
    <property type="protein sequence ID" value="KKQ08439.1"/>
    <property type="molecule type" value="Genomic_DNA"/>
</dbReference>
<gene>
    <name evidence="2" type="ORF">US19_C0024G0009</name>
</gene>
<feature type="transmembrane region" description="Helical" evidence="1">
    <location>
        <begin position="353"/>
        <end position="373"/>
    </location>
</feature>
<feature type="transmembrane region" description="Helical" evidence="1">
    <location>
        <begin position="321"/>
        <end position="341"/>
    </location>
</feature>
<name>A0A0G0H8L6_9BACT</name>
<feature type="transmembrane region" description="Helical" evidence="1">
    <location>
        <begin position="209"/>
        <end position="234"/>
    </location>
</feature>